<feature type="transmembrane region" description="Helical" evidence="2">
    <location>
        <begin position="32"/>
        <end position="49"/>
    </location>
</feature>
<proteinExistence type="predicted"/>
<dbReference type="AlphaFoldDB" id="A0A7S8FEB1"/>
<keyword evidence="2" id="KW-0812">Transmembrane</keyword>
<evidence type="ECO:0000256" key="2">
    <source>
        <dbReference type="SAM" id="Phobius"/>
    </source>
</evidence>
<evidence type="ECO:0000256" key="1">
    <source>
        <dbReference type="SAM" id="MobiDB-lite"/>
    </source>
</evidence>
<reference evidence="3 4" key="1">
    <citation type="journal article" date="2020" name="ISME J.">
        <title>Enrichment and physiological characterization of a novel comammox Nitrospira indicates ammonium inhibition of complete nitrification.</title>
        <authorList>
            <person name="Sakoula D."/>
            <person name="Koch H."/>
            <person name="Frank J."/>
            <person name="Jetten M.S.M."/>
            <person name="van Kessel M.A.H.J."/>
            <person name="Lucker S."/>
        </authorList>
    </citation>
    <scope>NUCLEOTIDE SEQUENCE [LARGE SCALE GENOMIC DNA]</scope>
    <source>
        <strain evidence="3">Comreactor17</strain>
    </source>
</reference>
<sequence length="346" mass="37197">MAKPLARHLQANHRIVCEFLVRKGMVKGMQRVRMVVMTVVIGTVGGLWAESGLAADAADKRPQPATERNWQISFTPSYSHGNFGTNTTSEFIYAPLSIRRLFSKGDISLVIPSVTAITDGRTTVVGNTAFRVDDDNSGSGSGGGGGGSDDDCRRDNSGSGNNNDVPCGTTTRLAGQKVTTTGIGDVILRGRYYVIEEDEYTPLIALTARFKLPTANASQGLGTGKFDHGYGVEVSKLIGSSWLVFFDGGYNIIGDPDRADGSGTLGLRNQYWYDVGTGYYVTKDLLASVYFEEYRALVPGLPNARDVFFSTNYRLSAAWRLNGGVAVGLSNGAPDYVVSIGSSYRF</sequence>
<accession>A0A7S8FEB1</accession>
<name>A0A7S8FEB1_9BACT</name>
<evidence type="ECO:0000313" key="3">
    <source>
        <dbReference type="EMBL" id="QPD04253.1"/>
    </source>
</evidence>
<dbReference type="Proteomes" id="UP000593737">
    <property type="component" value="Chromosome"/>
</dbReference>
<organism evidence="3 4">
    <name type="scientific">Candidatus Nitrospira kreftii</name>
    <dbReference type="NCBI Taxonomy" id="2652173"/>
    <lineage>
        <taxon>Bacteria</taxon>
        <taxon>Pseudomonadati</taxon>
        <taxon>Nitrospirota</taxon>
        <taxon>Nitrospiria</taxon>
        <taxon>Nitrospirales</taxon>
        <taxon>Nitrospiraceae</taxon>
        <taxon>Nitrospira</taxon>
    </lineage>
</organism>
<evidence type="ECO:0000313" key="4">
    <source>
        <dbReference type="Proteomes" id="UP000593737"/>
    </source>
</evidence>
<protein>
    <recommendedName>
        <fullName evidence="5">Transporter</fullName>
    </recommendedName>
</protein>
<keyword evidence="2" id="KW-0472">Membrane</keyword>
<dbReference type="KEGG" id="nkf:Nkreftii_002027"/>
<gene>
    <name evidence="3" type="ORF">Nkreftii_002027</name>
</gene>
<keyword evidence="2" id="KW-1133">Transmembrane helix</keyword>
<dbReference type="InterPro" id="IPR025737">
    <property type="entry name" value="FApF"/>
</dbReference>
<dbReference type="EMBL" id="CP047423">
    <property type="protein sequence ID" value="QPD04253.1"/>
    <property type="molecule type" value="Genomic_DNA"/>
</dbReference>
<dbReference type="Pfam" id="PF13557">
    <property type="entry name" value="Phenol_MetA_deg"/>
    <property type="match status" value="1"/>
</dbReference>
<evidence type="ECO:0008006" key="5">
    <source>
        <dbReference type="Google" id="ProtNLM"/>
    </source>
</evidence>
<feature type="region of interest" description="Disordered" evidence="1">
    <location>
        <begin position="130"/>
        <end position="168"/>
    </location>
</feature>